<dbReference type="HOGENOM" id="CLU_634133_0_0_0"/>
<evidence type="ECO:0000313" key="3">
    <source>
        <dbReference type="Proteomes" id="UP000007039"/>
    </source>
</evidence>
<dbReference type="OrthoDB" id="9790170at2"/>
<accession>E4TFU5</accession>
<keyword evidence="3" id="KW-1185">Reference proteome</keyword>
<organism evidence="2 3">
    <name type="scientific">Calditerrivibrio nitroreducens (strain DSM 19672 / NBRC 101217 / Yu37-1)</name>
    <dbReference type="NCBI Taxonomy" id="768670"/>
    <lineage>
        <taxon>Bacteria</taxon>
        <taxon>Pseudomonadati</taxon>
        <taxon>Deferribacterota</taxon>
        <taxon>Deferribacteres</taxon>
        <taxon>Deferribacterales</taxon>
        <taxon>Calditerrivibrionaceae</taxon>
    </lineage>
</organism>
<dbReference type="AlphaFoldDB" id="E4TFU5"/>
<reference key="1">
    <citation type="submission" date="2010-11" db="EMBL/GenBank/DDBJ databases">
        <title>The complete genome of chromosome of Calditerrivibrio nitroreducens DSM 19672.</title>
        <authorList>
            <consortium name="US DOE Joint Genome Institute (JGI-PGF)"/>
            <person name="Lucas S."/>
            <person name="Copeland A."/>
            <person name="Lapidus A."/>
            <person name="Bruce D."/>
            <person name="Goodwin L."/>
            <person name="Pitluck S."/>
            <person name="Kyrpides N."/>
            <person name="Mavromatis K."/>
            <person name="Ivanova N."/>
            <person name="Mikhailova N."/>
            <person name="Zeytun A."/>
            <person name="Brettin T."/>
            <person name="Detter J.C."/>
            <person name="Tapia R."/>
            <person name="Han C."/>
            <person name="Land M."/>
            <person name="Hauser L."/>
            <person name="Markowitz V."/>
            <person name="Cheng J.-F."/>
            <person name="Hugenholtz P."/>
            <person name="Woyke T."/>
            <person name="Wu D."/>
            <person name="Spring S."/>
            <person name="Schroeder M."/>
            <person name="Brambilla E."/>
            <person name="Klenk H.-P."/>
            <person name="Eisen J.A."/>
        </authorList>
    </citation>
    <scope>NUCLEOTIDE SEQUENCE [LARGE SCALE GENOMIC DNA]</scope>
    <source>
        <strain>DSM 19672</strain>
    </source>
</reference>
<proteinExistence type="predicted"/>
<dbReference type="RefSeq" id="WP_013451812.1">
    <property type="nucleotide sequence ID" value="NC_014758.1"/>
</dbReference>
<name>E4TFU5_CALNY</name>
<dbReference type="EMBL" id="CP002347">
    <property type="protein sequence ID" value="ADR19601.1"/>
    <property type="molecule type" value="Genomic_DNA"/>
</dbReference>
<feature type="signal peptide" evidence="1">
    <location>
        <begin position="1"/>
        <end position="19"/>
    </location>
</feature>
<dbReference type="KEGG" id="cni:Calni_1695"/>
<feature type="chain" id="PRO_5003187856" evidence="1">
    <location>
        <begin position="20"/>
        <end position="432"/>
    </location>
</feature>
<evidence type="ECO:0000256" key="1">
    <source>
        <dbReference type="SAM" id="SignalP"/>
    </source>
</evidence>
<dbReference type="Proteomes" id="UP000007039">
    <property type="component" value="Chromosome"/>
</dbReference>
<sequence precursor="true">MKKLIALMAVGLISASAYAADFKITGDAFVRGSTVANAGNAGTTQTQVAKSWYDMEFHIFPVIQVDKSTKVVMKMTADFDTVPNKTSKTTFAKEYNTDTNSPSLTIENLYLSHMFESTGTELLAGLFTGGLWGTSFNDTEYNAFRVRVNQKIPYGTLVLYTQKNTEAGSDADIDNDKDKEKNDSDTYVIGANLKFGNISVKPNFSYTTKGNNKEYKSTKAEYTSKTYDYKLAVDGKFGMIGFEAEGVYTSNKNAKQDDGELADYNIYGLYGNVYANISNITAGVKYVYSSVTKEKGETYAFEYGDNFDSTLVIDDYLFEKGIKGMSMYQIYGDMKVMDPLTVGLSATLYTSNFGKGESVHDTVKGSGFLVRNWGEDTKAWEIDASASYAITKNLTYSIGAGYAKISDLYNNDGSKFDADGAYRLYHKLAVKF</sequence>
<evidence type="ECO:0000313" key="2">
    <source>
        <dbReference type="EMBL" id="ADR19601.1"/>
    </source>
</evidence>
<protein>
    <submittedName>
        <fullName evidence="2">Uncharacterized protein</fullName>
    </submittedName>
</protein>
<keyword evidence="1" id="KW-0732">Signal</keyword>
<gene>
    <name evidence="2" type="ordered locus">Calni_1695</name>
</gene>
<dbReference type="eggNOG" id="ENOG5030ZTD">
    <property type="taxonomic scope" value="Bacteria"/>
</dbReference>
<dbReference type="STRING" id="768670.Calni_1695"/>
<reference evidence="2 3" key="2">
    <citation type="journal article" date="2011" name="Stand. Genomic Sci.">
        <title>Complete genome sequence of Calditerrivibrio nitroreducens type strain (Yu37-1).</title>
        <authorList>
            <person name="Pitluck S."/>
            <person name="Sikorski J."/>
            <person name="Zeytun A."/>
            <person name="Lapidus A."/>
            <person name="Nolan M."/>
            <person name="Lucas S."/>
            <person name="Hammon N."/>
            <person name="Deshpande S."/>
            <person name="Cheng J.F."/>
            <person name="Tapia R."/>
            <person name="Han C."/>
            <person name="Goodwin L."/>
            <person name="Liolios K."/>
            <person name="Pagani I."/>
            <person name="Ivanova N."/>
            <person name="Mavromatis K."/>
            <person name="Pati A."/>
            <person name="Chen A."/>
            <person name="Palaniappan K."/>
            <person name="Hauser L."/>
            <person name="Chang Y.J."/>
            <person name="Jeffries C.D."/>
            <person name="Detter J.C."/>
            <person name="Brambilla E."/>
            <person name="Djao O.D."/>
            <person name="Rohde M."/>
            <person name="Spring S."/>
            <person name="Goker M."/>
            <person name="Woyke T."/>
            <person name="Bristow J."/>
            <person name="Eisen J.A."/>
            <person name="Markowitz V."/>
            <person name="Hugenholtz P."/>
            <person name="Kyrpides N.C."/>
            <person name="Klenk H.P."/>
            <person name="Land M."/>
        </authorList>
    </citation>
    <scope>NUCLEOTIDE SEQUENCE [LARGE SCALE GENOMIC DNA]</scope>
    <source>
        <strain evidence="3">DSM 19672 / NBRC 101217 / Yu37-1</strain>
    </source>
</reference>